<dbReference type="PANTHER" id="PTHR35218">
    <property type="entry name" value="RNASE H DOMAIN-CONTAINING PROTEIN"/>
    <property type="match status" value="1"/>
</dbReference>
<protein>
    <recommendedName>
        <fullName evidence="3">Reverse transcriptase</fullName>
    </recommendedName>
</protein>
<dbReference type="SUPFAM" id="SSF56219">
    <property type="entry name" value="DNase I-like"/>
    <property type="match status" value="1"/>
</dbReference>
<organism evidence="1 2">
    <name type="scientific">Gossypium arboreum</name>
    <name type="common">Tree cotton</name>
    <name type="synonym">Gossypium nanking</name>
    <dbReference type="NCBI Taxonomy" id="29729"/>
    <lineage>
        <taxon>Eukaryota</taxon>
        <taxon>Viridiplantae</taxon>
        <taxon>Streptophyta</taxon>
        <taxon>Embryophyta</taxon>
        <taxon>Tracheophyta</taxon>
        <taxon>Spermatophyta</taxon>
        <taxon>Magnoliopsida</taxon>
        <taxon>eudicotyledons</taxon>
        <taxon>Gunneridae</taxon>
        <taxon>Pentapetalae</taxon>
        <taxon>rosids</taxon>
        <taxon>malvids</taxon>
        <taxon>Malvales</taxon>
        <taxon>Malvaceae</taxon>
        <taxon>Malvoideae</taxon>
        <taxon>Gossypium</taxon>
    </lineage>
</organism>
<evidence type="ECO:0008006" key="3">
    <source>
        <dbReference type="Google" id="ProtNLM"/>
    </source>
</evidence>
<evidence type="ECO:0000313" key="1">
    <source>
        <dbReference type="EMBL" id="KAK5840246.1"/>
    </source>
</evidence>
<proteinExistence type="predicted"/>
<sequence length="163" mass="19279">MERVRRSCGFTSGIEVEAEGTRGGLCLAWKGDVKVDVKSFSKWHIDVLIQEDDIQEEWRFTGFYGSSYLKNKNTAWDLLKRLGQEHNHPWLVSGDFNEILYSFEKNGGVQRDQRRMEAFREVLEECQLMDIGYSEVWFTWERGNFPETNIRERLDRRSQMKNG</sequence>
<dbReference type="PANTHER" id="PTHR35218:SF9">
    <property type="entry name" value="ENDONUCLEASE_EXONUCLEASE_PHOSPHATASE DOMAIN-CONTAINING PROTEIN"/>
    <property type="match status" value="1"/>
</dbReference>
<reference evidence="1 2" key="1">
    <citation type="submission" date="2023-03" db="EMBL/GenBank/DDBJ databases">
        <title>WGS of Gossypium arboreum.</title>
        <authorList>
            <person name="Yu D."/>
        </authorList>
    </citation>
    <scope>NUCLEOTIDE SEQUENCE [LARGE SCALE GENOMIC DNA]</scope>
    <source>
        <tissue evidence="1">Leaf</tissue>
    </source>
</reference>
<accession>A0ABR0QMI4</accession>
<dbReference type="Gene3D" id="3.60.10.10">
    <property type="entry name" value="Endonuclease/exonuclease/phosphatase"/>
    <property type="match status" value="1"/>
</dbReference>
<keyword evidence="2" id="KW-1185">Reference proteome</keyword>
<gene>
    <name evidence="1" type="ORF">PVK06_009135</name>
</gene>
<dbReference type="InterPro" id="IPR036691">
    <property type="entry name" value="Endo/exonu/phosph_ase_sf"/>
</dbReference>
<dbReference type="EMBL" id="JARKNE010000003">
    <property type="protein sequence ID" value="KAK5840246.1"/>
    <property type="molecule type" value="Genomic_DNA"/>
</dbReference>
<name>A0ABR0QMI4_GOSAR</name>
<evidence type="ECO:0000313" key="2">
    <source>
        <dbReference type="Proteomes" id="UP001358586"/>
    </source>
</evidence>
<comment type="caution">
    <text evidence="1">The sequence shown here is derived from an EMBL/GenBank/DDBJ whole genome shotgun (WGS) entry which is preliminary data.</text>
</comment>
<dbReference type="Proteomes" id="UP001358586">
    <property type="component" value="Chromosome 3"/>
</dbReference>